<protein>
    <submittedName>
        <fullName evidence="1">Uncharacterized protein</fullName>
    </submittedName>
</protein>
<sequence>MMPSWTPPPLRREEEAVIMDIQAMQSMDWLFKKERIYLLAQFWQQTIVQKVNFNTSGIEGRLFWLMFNNFPYLTCYSLSHFSLRIMIVSISDKIINVDILKLTLTVTKLLGNVVFFTMKAIAGEDNIGVLGCLLNITITEYYFNYVSDLLLNIKLTSARKNNIMHYYEENRFSNTWHANINLIIWIRYIEVLYLIRLT</sequence>
<proteinExistence type="predicted"/>
<reference evidence="1" key="2">
    <citation type="submission" date="2023-05" db="EMBL/GenBank/DDBJ databases">
        <authorList>
            <person name="Fouks B."/>
        </authorList>
    </citation>
    <scope>NUCLEOTIDE SEQUENCE</scope>
    <source>
        <strain evidence="1">Stay&amp;Tobe</strain>
        <tissue evidence="1">Testes</tissue>
    </source>
</reference>
<evidence type="ECO:0000313" key="2">
    <source>
        <dbReference type="Proteomes" id="UP001233999"/>
    </source>
</evidence>
<dbReference type="AlphaFoldDB" id="A0AAD8AM92"/>
<name>A0AAD8AM92_DIPPU</name>
<comment type="caution">
    <text evidence="1">The sequence shown here is derived from an EMBL/GenBank/DDBJ whole genome shotgun (WGS) entry which is preliminary data.</text>
</comment>
<dbReference type="Proteomes" id="UP001233999">
    <property type="component" value="Unassembled WGS sequence"/>
</dbReference>
<feature type="non-terminal residue" evidence="1">
    <location>
        <position position="1"/>
    </location>
</feature>
<reference evidence="1" key="1">
    <citation type="journal article" date="2023" name="IScience">
        <title>Live-bearing cockroach genome reveals convergent evolutionary mechanisms linked to viviparity in insects and beyond.</title>
        <authorList>
            <person name="Fouks B."/>
            <person name="Harrison M.C."/>
            <person name="Mikhailova A.A."/>
            <person name="Marchal E."/>
            <person name="English S."/>
            <person name="Carruthers M."/>
            <person name="Jennings E.C."/>
            <person name="Chiamaka E.L."/>
            <person name="Frigard R.A."/>
            <person name="Pippel M."/>
            <person name="Attardo G.M."/>
            <person name="Benoit J.B."/>
            <person name="Bornberg-Bauer E."/>
            <person name="Tobe S.S."/>
        </authorList>
    </citation>
    <scope>NUCLEOTIDE SEQUENCE</scope>
    <source>
        <strain evidence="1">Stay&amp;Tobe</strain>
    </source>
</reference>
<accession>A0AAD8AM92</accession>
<gene>
    <name evidence="1" type="ORF">L9F63_000105</name>
</gene>
<keyword evidence="2" id="KW-1185">Reference proteome</keyword>
<organism evidence="1 2">
    <name type="scientific">Diploptera punctata</name>
    <name type="common">Pacific beetle cockroach</name>
    <dbReference type="NCBI Taxonomy" id="6984"/>
    <lineage>
        <taxon>Eukaryota</taxon>
        <taxon>Metazoa</taxon>
        <taxon>Ecdysozoa</taxon>
        <taxon>Arthropoda</taxon>
        <taxon>Hexapoda</taxon>
        <taxon>Insecta</taxon>
        <taxon>Pterygota</taxon>
        <taxon>Neoptera</taxon>
        <taxon>Polyneoptera</taxon>
        <taxon>Dictyoptera</taxon>
        <taxon>Blattodea</taxon>
        <taxon>Blaberoidea</taxon>
        <taxon>Blaberidae</taxon>
        <taxon>Diplopterinae</taxon>
        <taxon>Diploptera</taxon>
    </lineage>
</organism>
<dbReference type="EMBL" id="JASPKZ010000004">
    <property type="protein sequence ID" value="KAJ9601714.1"/>
    <property type="molecule type" value="Genomic_DNA"/>
</dbReference>
<evidence type="ECO:0000313" key="1">
    <source>
        <dbReference type="EMBL" id="KAJ9601714.1"/>
    </source>
</evidence>